<keyword evidence="3" id="KW-1185">Reference proteome</keyword>
<feature type="domain" description="DUF4240" evidence="1">
    <location>
        <begin position="4"/>
        <end position="134"/>
    </location>
</feature>
<proteinExistence type="predicted"/>
<accession>A0ABP4M5R7</accession>
<protein>
    <recommendedName>
        <fullName evidence="1">DUF4240 domain-containing protein</fullName>
    </recommendedName>
</protein>
<sequence length="185" mass="19912">MGVDRDGFWGLVDAAREQVDDTVVDPDGVADALIKELGGLSAEEIVGFGVQFELLLSQAYRWDLWGAAYLLNGGMGDDSFDHFRGWLVAQGREVWEAALADPDSLADVVDEDLEDTTELFDGEAVLAVGAEAYSAVAGSEKAFWAAVDAGTPDSPDVPAGEEFDFDDKGELESRFPRLAALYLEV</sequence>
<name>A0ABP4M5R7_9ACTN</name>
<organism evidence="2 3">
    <name type="scientific">Kribbella lupini</name>
    <dbReference type="NCBI Taxonomy" id="291602"/>
    <lineage>
        <taxon>Bacteria</taxon>
        <taxon>Bacillati</taxon>
        <taxon>Actinomycetota</taxon>
        <taxon>Actinomycetes</taxon>
        <taxon>Propionibacteriales</taxon>
        <taxon>Kribbellaceae</taxon>
        <taxon>Kribbella</taxon>
    </lineage>
</organism>
<reference evidence="3" key="1">
    <citation type="journal article" date="2019" name="Int. J. Syst. Evol. Microbiol.">
        <title>The Global Catalogue of Microorganisms (GCM) 10K type strain sequencing project: providing services to taxonomists for standard genome sequencing and annotation.</title>
        <authorList>
            <consortium name="The Broad Institute Genomics Platform"/>
            <consortium name="The Broad Institute Genome Sequencing Center for Infectious Disease"/>
            <person name="Wu L."/>
            <person name="Ma J."/>
        </authorList>
    </citation>
    <scope>NUCLEOTIDE SEQUENCE [LARGE SCALE GENOMIC DNA]</scope>
    <source>
        <strain evidence="3">JCM 14303</strain>
    </source>
</reference>
<dbReference type="EMBL" id="BAAANC010000002">
    <property type="protein sequence ID" value="GAA1537830.1"/>
    <property type="molecule type" value="Genomic_DNA"/>
</dbReference>
<comment type="caution">
    <text evidence="2">The sequence shown here is derived from an EMBL/GenBank/DDBJ whole genome shotgun (WGS) entry which is preliminary data.</text>
</comment>
<dbReference type="Pfam" id="PF14024">
    <property type="entry name" value="DUF4240"/>
    <property type="match status" value="1"/>
</dbReference>
<gene>
    <name evidence="2" type="ORF">GCM10009741_45740</name>
</gene>
<evidence type="ECO:0000313" key="3">
    <source>
        <dbReference type="Proteomes" id="UP001500363"/>
    </source>
</evidence>
<evidence type="ECO:0000313" key="2">
    <source>
        <dbReference type="EMBL" id="GAA1537830.1"/>
    </source>
</evidence>
<evidence type="ECO:0000259" key="1">
    <source>
        <dbReference type="Pfam" id="PF14024"/>
    </source>
</evidence>
<dbReference type="InterPro" id="IPR025334">
    <property type="entry name" value="DUF4240"/>
</dbReference>
<dbReference type="Proteomes" id="UP001500363">
    <property type="component" value="Unassembled WGS sequence"/>
</dbReference>